<dbReference type="Pfam" id="PF23822">
    <property type="entry name" value="DUF7192"/>
    <property type="match status" value="1"/>
</dbReference>
<dbReference type="EMBL" id="ABIB01000004">
    <property type="protein sequence ID" value="EDP96514.1"/>
    <property type="molecule type" value="Genomic_DNA"/>
</dbReference>
<keyword evidence="3" id="KW-1185">Reference proteome</keyword>
<dbReference type="HOGENOM" id="CLU_823312_0_0_10"/>
<dbReference type="AlphaFoldDB" id="A9DW60"/>
<reference evidence="2 3" key="1">
    <citation type="journal article" date="2011" name="J. Bacteriol.">
        <title>Genome sequence of the algicidal bacterium Kordia algicida OT-1.</title>
        <authorList>
            <person name="Lee H.S."/>
            <person name="Kang S.G."/>
            <person name="Kwon K.K."/>
            <person name="Lee J.H."/>
            <person name="Kim S.J."/>
        </authorList>
    </citation>
    <scope>NUCLEOTIDE SEQUENCE [LARGE SCALE GENOMIC DNA]</scope>
    <source>
        <strain evidence="2 3">OT-1</strain>
    </source>
</reference>
<feature type="domain" description="DUF7192" evidence="1">
    <location>
        <begin position="176"/>
        <end position="292"/>
    </location>
</feature>
<evidence type="ECO:0000259" key="1">
    <source>
        <dbReference type="Pfam" id="PF23822"/>
    </source>
</evidence>
<dbReference type="eggNOG" id="ENOG502ZB0N">
    <property type="taxonomic scope" value="Bacteria"/>
</dbReference>
<protein>
    <recommendedName>
        <fullName evidence="1">DUF7192 domain-containing protein</fullName>
    </recommendedName>
</protein>
<dbReference type="OrthoDB" id="1157513at2"/>
<dbReference type="STRING" id="391587.KAOT1_03857"/>
<dbReference type="Proteomes" id="UP000002945">
    <property type="component" value="Unassembled WGS sequence"/>
</dbReference>
<organism evidence="2 3">
    <name type="scientific">Kordia algicida OT-1</name>
    <dbReference type="NCBI Taxonomy" id="391587"/>
    <lineage>
        <taxon>Bacteria</taxon>
        <taxon>Pseudomonadati</taxon>
        <taxon>Bacteroidota</taxon>
        <taxon>Flavobacteriia</taxon>
        <taxon>Flavobacteriales</taxon>
        <taxon>Flavobacteriaceae</taxon>
        <taxon>Kordia</taxon>
    </lineage>
</organism>
<evidence type="ECO:0000313" key="2">
    <source>
        <dbReference type="EMBL" id="EDP96514.1"/>
    </source>
</evidence>
<gene>
    <name evidence="2" type="ORF">KAOT1_03857</name>
</gene>
<dbReference type="InterPro" id="IPR055616">
    <property type="entry name" value="DUF7192"/>
</dbReference>
<evidence type="ECO:0000313" key="3">
    <source>
        <dbReference type="Proteomes" id="UP000002945"/>
    </source>
</evidence>
<accession>A9DW60</accession>
<comment type="caution">
    <text evidence="2">The sequence shown here is derived from an EMBL/GenBank/DDBJ whole genome shotgun (WGS) entry which is preliminary data.</text>
</comment>
<sequence>MKIPKKHTLIHNEQKYNYLQFDSVFTFNEFVDHKASYLSDHNQSIWKDVMDNASNRILEKKDWFGSPIPKSLAELESHTSFLGMHLLKEIQPKIQDKLSAYLEYLAQSELPKPKIAYNDRGLGVFSFDRAAMGMFKIHTINRSTPIEENISKLNIELGRKQIQTSVKSVYAYFKDKQNSYPSLELYIMAGANSTVKGNNLLFVGLSCALLVTFMEERGISVEVNVLIGSHFRGQTTLGQIRVKRFQDKLDTNQLLLISSDPRYFRYRGFKALITMADHFGYKMPEGLGRLTSSLGNNFVSAINQRGFVFEQSYAMDKAVREVATIITTYKKRLDEKK</sequence>
<proteinExistence type="predicted"/>
<name>A9DW60_9FLAO</name>